<evidence type="ECO:0000259" key="8">
    <source>
        <dbReference type="PROSITE" id="PS51332"/>
    </source>
</evidence>
<dbReference type="SFLD" id="SFLDG01123">
    <property type="entry name" value="methyltransferase_(Class_B)"/>
    <property type="match status" value="1"/>
</dbReference>
<dbReference type="PANTHER" id="PTHR43409">
    <property type="entry name" value="ANAEROBIC MAGNESIUM-PROTOPORPHYRIN IX MONOMETHYL ESTER CYCLASE-RELATED"/>
    <property type="match status" value="1"/>
</dbReference>
<dbReference type="SFLD" id="SFLDG01082">
    <property type="entry name" value="B12-binding_domain_containing"/>
    <property type="match status" value="1"/>
</dbReference>
<feature type="domain" description="B12-binding" evidence="8">
    <location>
        <begin position="1"/>
        <end position="136"/>
    </location>
</feature>
<keyword evidence="7" id="KW-0411">Iron-sulfur</keyword>
<protein>
    <submittedName>
        <fullName evidence="10">B12-binding domain-containing radical SAM protein</fullName>
    </submittedName>
</protein>
<dbReference type="InterPro" id="IPR006158">
    <property type="entry name" value="Cobalamin-bd"/>
</dbReference>
<evidence type="ECO:0000259" key="9">
    <source>
        <dbReference type="PROSITE" id="PS51918"/>
    </source>
</evidence>
<dbReference type="SUPFAM" id="SSF102114">
    <property type="entry name" value="Radical SAM enzymes"/>
    <property type="match status" value="1"/>
</dbReference>
<proteinExistence type="predicted"/>
<dbReference type="InterPro" id="IPR023404">
    <property type="entry name" value="rSAM_horseshoe"/>
</dbReference>
<dbReference type="CDD" id="cd01335">
    <property type="entry name" value="Radical_SAM"/>
    <property type="match status" value="1"/>
</dbReference>
<evidence type="ECO:0000313" key="11">
    <source>
        <dbReference type="Proteomes" id="UP001431221"/>
    </source>
</evidence>
<evidence type="ECO:0000313" key="10">
    <source>
        <dbReference type="EMBL" id="MCK7615864.1"/>
    </source>
</evidence>
<dbReference type="InterPro" id="IPR034466">
    <property type="entry name" value="Methyltransferase_Class_B"/>
</dbReference>
<keyword evidence="3" id="KW-0808">Transferase</keyword>
<keyword evidence="2" id="KW-0489">Methyltransferase</keyword>
<dbReference type="Gene3D" id="3.40.50.280">
    <property type="entry name" value="Cobalamin-binding domain"/>
    <property type="match status" value="1"/>
</dbReference>
<dbReference type="InterPro" id="IPR006638">
    <property type="entry name" value="Elp3/MiaA/NifB-like_rSAM"/>
</dbReference>
<dbReference type="RefSeq" id="WP_248159722.1">
    <property type="nucleotide sequence ID" value="NZ_JALNMJ010000033.1"/>
</dbReference>
<organism evidence="10 11">
    <name type="scientific">Roseibium sediminicola</name>
    <dbReference type="NCBI Taxonomy" id="2933272"/>
    <lineage>
        <taxon>Bacteria</taxon>
        <taxon>Pseudomonadati</taxon>
        <taxon>Pseudomonadota</taxon>
        <taxon>Alphaproteobacteria</taxon>
        <taxon>Hyphomicrobiales</taxon>
        <taxon>Stappiaceae</taxon>
        <taxon>Roseibium</taxon>
    </lineage>
</organism>
<dbReference type="Pfam" id="PF04055">
    <property type="entry name" value="Radical_SAM"/>
    <property type="match status" value="1"/>
</dbReference>
<evidence type="ECO:0000256" key="7">
    <source>
        <dbReference type="ARBA" id="ARBA00023014"/>
    </source>
</evidence>
<keyword evidence="4" id="KW-0949">S-adenosyl-L-methionine</keyword>
<evidence type="ECO:0000256" key="2">
    <source>
        <dbReference type="ARBA" id="ARBA00022603"/>
    </source>
</evidence>
<dbReference type="PANTHER" id="PTHR43409:SF7">
    <property type="entry name" value="BLL1977 PROTEIN"/>
    <property type="match status" value="1"/>
</dbReference>
<keyword evidence="6" id="KW-0408">Iron</keyword>
<evidence type="ECO:0000256" key="3">
    <source>
        <dbReference type="ARBA" id="ARBA00022679"/>
    </source>
</evidence>
<keyword evidence="11" id="KW-1185">Reference proteome</keyword>
<dbReference type="Gene3D" id="3.80.30.20">
    <property type="entry name" value="tm_1862 like domain"/>
    <property type="match status" value="1"/>
</dbReference>
<dbReference type="SMART" id="SM00729">
    <property type="entry name" value="Elp3"/>
    <property type="match status" value="1"/>
</dbReference>
<evidence type="ECO:0000256" key="5">
    <source>
        <dbReference type="ARBA" id="ARBA00022723"/>
    </source>
</evidence>
<sequence length="448" mass="48681">MVRALLVLPPLPQPMNAPYLGQQYIAAALLAAGHTVHCLDLANLSETQAAARLDDQVRAFRPDLVGMTLFTYNALAGYRLTETLAATGALLIAGGPHPTILPDEPLAHGFDLSLSGEGEHAITAVADTLEKGGDFTAIPGLHSRAGRGPPNAAIEDLDALPFPHLAAATVRLDAVAGGILTSRGCPARCTFCANYVTGRAYRWRSPENVVAEMRTLRRDFGLSHFPFWDDAFTARRPRLEALCDAILDEPELAGVTWTCITPGNMVLPRDLERMRKAGCVAINFGIESGDATILRAIQKGQTPEKILAAVQAAKAADMTTIVNFMFGFPGEGPEELANTHALMRRLAPITDFFNNFGVLVPFPGTAIYDRYHAEYGFSGWWLDPDRIPSAPAADLGRDPALEKNFFSYDPHVRDRIADLVRWKADHNAAWANRQAAANETIHVTRRIA</sequence>
<dbReference type="PROSITE" id="PS51332">
    <property type="entry name" value="B12_BINDING"/>
    <property type="match status" value="1"/>
</dbReference>
<accession>A0ABT0H2E1</accession>
<dbReference type="Proteomes" id="UP001431221">
    <property type="component" value="Unassembled WGS sequence"/>
</dbReference>
<evidence type="ECO:0000256" key="6">
    <source>
        <dbReference type="ARBA" id="ARBA00023004"/>
    </source>
</evidence>
<evidence type="ECO:0000256" key="1">
    <source>
        <dbReference type="ARBA" id="ARBA00001966"/>
    </source>
</evidence>
<gene>
    <name evidence="10" type="ORF">M0H32_27215</name>
</gene>
<dbReference type="InterPro" id="IPR007197">
    <property type="entry name" value="rSAM"/>
</dbReference>
<comment type="cofactor">
    <cofactor evidence="1">
        <name>[4Fe-4S] cluster</name>
        <dbReference type="ChEBI" id="CHEBI:49883"/>
    </cofactor>
</comment>
<name>A0ABT0H2E1_9HYPH</name>
<dbReference type="InterPro" id="IPR051198">
    <property type="entry name" value="BchE-like"/>
</dbReference>
<feature type="domain" description="Radical SAM core" evidence="9">
    <location>
        <begin position="171"/>
        <end position="409"/>
    </location>
</feature>
<reference evidence="10" key="1">
    <citation type="submission" date="2022-04" db="EMBL/GenBank/DDBJ databases">
        <title>Roseibium sp. CAU 1639 isolated from mud.</title>
        <authorList>
            <person name="Kim W."/>
        </authorList>
    </citation>
    <scope>NUCLEOTIDE SEQUENCE</scope>
    <source>
        <strain evidence="10">CAU 1639</strain>
    </source>
</reference>
<keyword evidence="5" id="KW-0479">Metal-binding</keyword>
<evidence type="ECO:0000256" key="4">
    <source>
        <dbReference type="ARBA" id="ARBA00022691"/>
    </source>
</evidence>
<comment type="caution">
    <text evidence="10">The sequence shown here is derived from an EMBL/GenBank/DDBJ whole genome shotgun (WGS) entry which is preliminary data.</text>
</comment>
<dbReference type="EMBL" id="JALNMJ010000033">
    <property type="protein sequence ID" value="MCK7615864.1"/>
    <property type="molecule type" value="Genomic_DNA"/>
</dbReference>
<dbReference type="InterPro" id="IPR058240">
    <property type="entry name" value="rSAM_sf"/>
</dbReference>
<dbReference type="CDD" id="cd02068">
    <property type="entry name" value="radical_SAM_B12_BD"/>
    <property type="match status" value="1"/>
</dbReference>
<dbReference type="Pfam" id="PF02310">
    <property type="entry name" value="B12-binding"/>
    <property type="match status" value="1"/>
</dbReference>
<dbReference type="PROSITE" id="PS51918">
    <property type="entry name" value="RADICAL_SAM"/>
    <property type="match status" value="1"/>
</dbReference>
<dbReference type="SFLD" id="SFLDS00029">
    <property type="entry name" value="Radical_SAM"/>
    <property type="match status" value="1"/>
</dbReference>